<organism evidence="3 4">
    <name type="scientific">Candidatus Manganitrophus noduliformans</name>
    <dbReference type="NCBI Taxonomy" id="2606439"/>
    <lineage>
        <taxon>Bacteria</taxon>
        <taxon>Pseudomonadati</taxon>
        <taxon>Nitrospirota</taxon>
        <taxon>Nitrospiria</taxon>
        <taxon>Candidatus Troglogloeales</taxon>
        <taxon>Candidatus Manganitrophaceae</taxon>
        <taxon>Candidatus Manganitrophus</taxon>
    </lineage>
</organism>
<dbReference type="Proteomes" id="UP000534783">
    <property type="component" value="Unassembled WGS sequence"/>
</dbReference>
<keyword evidence="4" id="KW-1185">Reference proteome</keyword>
<feature type="coiled-coil region" evidence="1">
    <location>
        <begin position="36"/>
        <end position="176"/>
    </location>
</feature>
<reference evidence="3 4" key="1">
    <citation type="journal article" date="2020" name="Nature">
        <title>Bacterial chemolithoautotrophy via manganese oxidation.</title>
        <authorList>
            <person name="Yu H."/>
            <person name="Leadbetter J.R."/>
        </authorList>
    </citation>
    <scope>NUCLEOTIDE SEQUENCE [LARGE SCALE GENOMIC DNA]</scope>
    <source>
        <strain evidence="3 4">Mn-1</strain>
    </source>
</reference>
<name>A0A7X6IA71_9BACT</name>
<accession>A0A7X6IA71</accession>
<protein>
    <submittedName>
        <fullName evidence="3">Uncharacterized protein</fullName>
    </submittedName>
</protein>
<gene>
    <name evidence="3" type="ORF">MNODULE_05030</name>
</gene>
<dbReference type="EMBL" id="VTOW01000001">
    <property type="protein sequence ID" value="NKE70105.1"/>
    <property type="molecule type" value="Genomic_DNA"/>
</dbReference>
<evidence type="ECO:0000256" key="2">
    <source>
        <dbReference type="SAM" id="MobiDB-lite"/>
    </source>
</evidence>
<evidence type="ECO:0000313" key="4">
    <source>
        <dbReference type="Proteomes" id="UP000534783"/>
    </source>
</evidence>
<evidence type="ECO:0000256" key="1">
    <source>
        <dbReference type="SAM" id="Coils"/>
    </source>
</evidence>
<dbReference type="RefSeq" id="WP_168058369.1">
    <property type="nucleotide sequence ID" value="NZ_VTOW01000001.1"/>
</dbReference>
<sequence length="282" mass="31995">MRYSVFLLAGMILLQGCGYSLRMVDVAEENRELRSKQETEALVLQLDGQMKEVQAQVAKLQAELKQTREESRKAVADIQKRRADMDVRFDESDIQLRMVQGRLEREERRRADLLQQVDNAAFRLNEQEKKWEGFQKNLQAQIEEMKKVHAVFQKHSEDQEKRLEEMTGQIGRLAQEIPSSLTAQAAQLDELGRQIQRVSRDGDVEQLGKSLADLSSALNMLGEKITAKVDEQEKLLNKTTKRLQALESKLAPKGKKSSVQEETPPGASPGEAGETVNAAWHE</sequence>
<proteinExistence type="predicted"/>
<comment type="caution">
    <text evidence="3">The sequence shown here is derived from an EMBL/GenBank/DDBJ whole genome shotgun (WGS) entry which is preliminary data.</text>
</comment>
<dbReference type="PROSITE" id="PS51257">
    <property type="entry name" value="PROKAR_LIPOPROTEIN"/>
    <property type="match status" value="1"/>
</dbReference>
<evidence type="ECO:0000313" key="3">
    <source>
        <dbReference type="EMBL" id="NKE70105.1"/>
    </source>
</evidence>
<feature type="region of interest" description="Disordered" evidence="2">
    <location>
        <begin position="246"/>
        <end position="282"/>
    </location>
</feature>
<dbReference type="AlphaFoldDB" id="A0A7X6IA71"/>
<keyword evidence="1" id="KW-0175">Coiled coil</keyword>